<dbReference type="AlphaFoldDB" id="A0A4R2N6M1"/>
<reference evidence="4 5" key="1">
    <citation type="submission" date="2019-03" db="EMBL/GenBank/DDBJ databases">
        <title>Genomic Encyclopedia of Type Strains, Phase IV (KMG-IV): sequencing the most valuable type-strain genomes for metagenomic binning, comparative biology and taxonomic classification.</title>
        <authorList>
            <person name="Goeker M."/>
        </authorList>
    </citation>
    <scope>NUCLEOTIDE SEQUENCE [LARGE SCALE GENOMIC DNA]</scope>
    <source>
        <strain evidence="4 5">DSM 1837</strain>
    </source>
</reference>
<feature type="signal peptide" evidence="3">
    <location>
        <begin position="1"/>
        <end position="32"/>
    </location>
</feature>
<feature type="region of interest" description="Disordered" evidence="2">
    <location>
        <begin position="223"/>
        <end position="245"/>
    </location>
</feature>
<proteinExistence type="predicted"/>
<keyword evidence="3" id="KW-0732">Signal</keyword>
<gene>
    <name evidence="4" type="ORF">EV674_1179</name>
</gene>
<comment type="caution">
    <text evidence="4">The sequence shown here is derived from an EMBL/GenBank/DDBJ whole genome shotgun (WGS) entry which is preliminary data.</text>
</comment>
<dbReference type="EMBL" id="SLXH01000017">
    <property type="protein sequence ID" value="TCP16543.1"/>
    <property type="molecule type" value="Genomic_DNA"/>
</dbReference>
<evidence type="ECO:0000256" key="3">
    <source>
        <dbReference type="SAM" id="SignalP"/>
    </source>
</evidence>
<evidence type="ECO:0000256" key="2">
    <source>
        <dbReference type="SAM" id="MobiDB-lite"/>
    </source>
</evidence>
<feature type="region of interest" description="Disordered" evidence="2">
    <location>
        <begin position="87"/>
        <end position="107"/>
    </location>
</feature>
<dbReference type="RefSeq" id="WP_241524935.1">
    <property type="nucleotide sequence ID" value="NZ_QXNC01000014.1"/>
</dbReference>
<feature type="coiled-coil region" evidence="1">
    <location>
        <begin position="133"/>
        <end position="167"/>
    </location>
</feature>
<protein>
    <recommendedName>
        <fullName evidence="6">DUF4124 domain-containing protein</fullName>
    </recommendedName>
</protein>
<organism evidence="4 5">
    <name type="scientific">Simplicispira metamorpha</name>
    <dbReference type="NCBI Taxonomy" id="80881"/>
    <lineage>
        <taxon>Bacteria</taxon>
        <taxon>Pseudomonadati</taxon>
        <taxon>Pseudomonadota</taxon>
        <taxon>Betaproteobacteria</taxon>
        <taxon>Burkholderiales</taxon>
        <taxon>Comamonadaceae</taxon>
        <taxon>Simplicispira</taxon>
    </lineage>
</organism>
<evidence type="ECO:0008006" key="6">
    <source>
        <dbReference type="Google" id="ProtNLM"/>
    </source>
</evidence>
<evidence type="ECO:0000313" key="4">
    <source>
        <dbReference type="EMBL" id="TCP16543.1"/>
    </source>
</evidence>
<evidence type="ECO:0000256" key="1">
    <source>
        <dbReference type="SAM" id="Coils"/>
    </source>
</evidence>
<feature type="chain" id="PRO_5020858732" description="DUF4124 domain-containing protein" evidence="3">
    <location>
        <begin position="33"/>
        <end position="245"/>
    </location>
</feature>
<evidence type="ECO:0000313" key="5">
    <source>
        <dbReference type="Proteomes" id="UP000295182"/>
    </source>
</evidence>
<keyword evidence="1" id="KW-0175">Coiled coil</keyword>
<keyword evidence="5" id="KW-1185">Reference proteome</keyword>
<dbReference type="Proteomes" id="UP000295182">
    <property type="component" value="Unassembled WGS sequence"/>
</dbReference>
<dbReference type="PROSITE" id="PS51257">
    <property type="entry name" value="PROKAR_LIPOPROTEIN"/>
    <property type="match status" value="1"/>
</dbReference>
<accession>A0A4R2N6M1</accession>
<sequence length="245" mass="27387">MTPLRPHRAWMAARTLALATGLAATGCTLAWAQPLAQGSGIYTCIDKNGRKLTADRPIVECLDREQRELSPSGTVRRVVGPTLTEQERAAQEVQRRKEQEERNRIADDRRRDRALLARYPDKAAHDAERANAIAQVEEVSNAAAKRIVDLQAQRKTLDVELEFYRNDPLKAPMALRRQLAENDEGILEQQRFITGQDREKRRVHQRFDIELGQLRRLWAMQHAAPAPGGAPPAADTPPAAAAAGR</sequence>
<name>A0A4R2N6M1_9BURK</name>